<dbReference type="AlphaFoldDB" id="A0A2U1T453"/>
<gene>
    <name evidence="2" type="ORF">DF222_11045</name>
</gene>
<sequence length="248" mass="27121">MTRQHKALGMVLLSARLKTSEIERRLRAADLPARETEGLGGDTVTVDTDDGTLFVTAVPRALTGEDVMNNIHPLFTEEDEIPALGNHAAHLVVVAVNFEAEGTRKVRRHLHQLHARALKALSGLEEVVGYAIDGTTFGPAALRRELADEHSAPIDLWAPAWVWSGDHGITAYTYGLAAFGHPEVQLVDADVEVAEAYVVLSDVAAYVIKGVDLEEGASVGWRAEMQVGVEKRPWVVDLEQPAWQLRMH</sequence>
<proteinExistence type="predicted"/>
<keyword evidence="3" id="KW-1185">Reference proteome</keyword>
<comment type="caution">
    <text evidence="2">The sequence shown here is derived from an EMBL/GenBank/DDBJ whole genome shotgun (WGS) entry which is preliminary data.</text>
</comment>
<dbReference type="Proteomes" id="UP000244989">
    <property type="component" value="Unassembled WGS sequence"/>
</dbReference>
<dbReference type="InterPro" id="IPR025357">
    <property type="entry name" value="DUF4261"/>
</dbReference>
<evidence type="ECO:0000313" key="3">
    <source>
        <dbReference type="Proteomes" id="UP000244989"/>
    </source>
</evidence>
<reference evidence="3" key="1">
    <citation type="submission" date="2018-04" db="EMBL/GenBank/DDBJ databases">
        <authorList>
            <person name="Liu S."/>
            <person name="Wang Z."/>
            <person name="Li J."/>
        </authorList>
    </citation>
    <scope>NUCLEOTIDE SEQUENCE [LARGE SCALE GENOMIC DNA]</scope>
    <source>
        <strain evidence="3">2189</strain>
    </source>
</reference>
<dbReference type="KEGG" id="cyz:C3B44_08460"/>
<evidence type="ECO:0000259" key="1">
    <source>
        <dbReference type="Pfam" id="PF14080"/>
    </source>
</evidence>
<feature type="domain" description="DUF4261" evidence="1">
    <location>
        <begin position="172"/>
        <end position="234"/>
    </location>
</feature>
<accession>A0A2U1T453</accession>
<dbReference type="EMBL" id="QEEZ01000034">
    <property type="protein sequence ID" value="PWC00763.1"/>
    <property type="molecule type" value="Genomic_DNA"/>
</dbReference>
<protein>
    <submittedName>
        <fullName evidence="2">DUF4261 domain-containing protein</fullName>
    </submittedName>
</protein>
<name>A0A2U1T453_9CORY</name>
<dbReference type="Pfam" id="PF14080">
    <property type="entry name" value="DUF4261"/>
    <property type="match status" value="1"/>
</dbReference>
<organism evidence="2 3">
    <name type="scientific">Corynebacterium yudongzhengii</name>
    <dbReference type="NCBI Taxonomy" id="2080740"/>
    <lineage>
        <taxon>Bacteria</taxon>
        <taxon>Bacillati</taxon>
        <taxon>Actinomycetota</taxon>
        <taxon>Actinomycetes</taxon>
        <taxon>Mycobacteriales</taxon>
        <taxon>Corynebacteriaceae</taxon>
        <taxon>Corynebacterium</taxon>
    </lineage>
</organism>
<evidence type="ECO:0000313" key="2">
    <source>
        <dbReference type="EMBL" id="PWC00763.1"/>
    </source>
</evidence>